<comment type="caution">
    <text evidence="2">The sequence shown here is derived from an EMBL/GenBank/DDBJ whole genome shotgun (WGS) entry which is preliminary data.</text>
</comment>
<evidence type="ECO:0000313" key="3">
    <source>
        <dbReference type="EMBL" id="KAF4133462.1"/>
    </source>
</evidence>
<dbReference type="Proteomes" id="UP000704712">
    <property type="component" value="Unassembled WGS sequence"/>
</dbReference>
<protein>
    <submittedName>
        <fullName evidence="2">Uncharacterized protein</fullName>
    </submittedName>
</protein>
<sequence length="239" mass="26417">MDRVSSIFARFEPTNSSRFLTSNVIGHVQPRASVGGGETAKIPPLLAALPSITTMQIALDVSASPQQSPLEYIREPSLSERKNNVAVFMSRSASPVSHETRMPARPAPADEPVRSVAFSSRPTQPRPKRASRTCSGVARTKLATGRSKYSTRRISKSPAVHQQEIPMLEMQHSRLSSNAKPSAWPVVVEYFHLFRQGSRWYEKVSSGPESWLQKSEAEQQLVFLRGSATRHTLTTCSSD</sequence>
<name>A0A8S9THK0_PHYIN</name>
<evidence type="ECO:0000256" key="1">
    <source>
        <dbReference type="SAM" id="MobiDB-lite"/>
    </source>
</evidence>
<accession>A0A8S9THK0</accession>
<dbReference type="AlphaFoldDB" id="A0A8S9THK0"/>
<dbReference type="EMBL" id="JAACNO010003134">
    <property type="protein sequence ID" value="KAF4128296.1"/>
    <property type="molecule type" value="Genomic_DNA"/>
</dbReference>
<dbReference type="EMBL" id="JAACNO010002381">
    <property type="protein sequence ID" value="KAF4133462.1"/>
    <property type="molecule type" value="Genomic_DNA"/>
</dbReference>
<proteinExistence type="predicted"/>
<gene>
    <name evidence="3" type="ORF">GN958_ATG17347</name>
    <name evidence="2" type="ORF">GN958_ATG22513</name>
</gene>
<organism evidence="2 4">
    <name type="scientific">Phytophthora infestans</name>
    <name type="common">Potato late blight agent</name>
    <name type="synonym">Botrytis infestans</name>
    <dbReference type="NCBI Taxonomy" id="4787"/>
    <lineage>
        <taxon>Eukaryota</taxon>
        <taxon>Sar</taxon>
        <taxon>Stramenopiles</taxon>
        <taxon>Oomycota</taxon>
        <taxon>Peronosporomycetes</taxon>
        <taxon>Peronosporales</taxon>
        <taxon>Peronosporaceae</taxon>
        <taxon>Phytophthora</taxon>
    </lineage>
</organism>
<evidence type="ECO:0000313" key="2">
    <source>
        <dbReference type="EMBL" id="KAF4128296.1"/>
    </source>
</evidence>
<reference evidence="2" key="1">
    <citation type="submission" date="2020-03" db="EMBL/GenBank/DDBJ databases">
        <title>Hybrid Assembly of Korean Phytophthora infestans isolates.</title>
        <authorList>
            <person name="Prokchorchik M."/>
            <person name="Lee Y."/>
            <person name="Seo J."/>
            <person name="Cho J.-H."/>
            <person name="Park Y.-E."/>
            <person name="Jang D.-C."/>
            <person name="Im J.-S."/>
            <person name="Choi J.-G."/>
            <person name="Park H.-J."/>
            <person name="Lee G.-B."/>
            <person name="Lee Y.-G."/>
            <person name="Hong S.-Y."/>
            <person name="Cho K."/>
            <person name="Sohn K.H."/>
        </authorList>
    </citation>
    <scope>NUCLEOTIDE SEQUENCE</scope>
    <source>
        <strain evidence="2">KR_2_A2</strain>
    </source>
</reference>
<evidence type="ECO:0000313" key="4">
    <source>
        <dbReference type="Proteomes" id="UP000704712"/>
    </source>
</evidence>
<feature type="region of interest" description="Disordered" evidence="1">
    <location>
        <begin position="92"/>
        <end position="135"/>
    </location>
</feature>